<keyword evidence="1" id="KW-1133">Transmembrane helix</keyword>
<dbReference type="EMBL" id="JAZAVJ010000072">
    <property type="protein sequence ID" value="KAK7416192.1"/>
    <property type="molecule type" value="Genomic_DNA"/>
</dbReference>
<proteinExistence type="predicted"/>
<feature type="transmembrane region" description="Helical" evidence="1">
    <location>
        <begin position="115"/>
        <end position="138"/>
    </location>
</feature>
<evidence type="ECO:0000256" key="1">
    <source>
        <dbReference type="SAM" id="Phobius"/>
    </source>
</evidence>
<feature type="transmembrane region" description="Helical" evidence="1">
    <location>
        <begin position="35"/>
        <end position="56"/>
    </location>
</feature>
<comment type="caution">
    <text evidence="2">The sequence shown here is derived from an EMBL/GenBank/DDBJ whole genome shotgun (WGS) entry which is preliminary data.</text>
</comment>
<dbReference type="Proteomes" id="UP001498476">
    <property type="component" value="Unassembled WGS sequence"/>
</dbReference>
<organism evidence="2 3">
    <name type="scientific">Neonectria punicea</name>
    <dbReference type="NCBI Taxonomy" id="979145"/>
    <lineage>
        <taxon>Eukaryota</taxon>
        <taxon>Fungi</taxon>
        <taxon>Dikarya</taxon>
        <taxon>Ascomycota</taxon>
        <taxon>Pezizomycotina</taxon>
        <taxon>Sordariomycetes</taxon>
        <taxon>Hypocreomycetidae</taxon>
        <taxon>Hypocreales</taxon>
        <taxon>Nectriaceae</taxon>
        <taxon>Neonectria</taxon>
    </lineage>
</organism>
<evidence type="ECO:0000313" key="3">
    <source>
        <dbReference type="Proteomes" id="UP001498476"/>
    </source>
</evidence>
<accession>A0ABR1H5M0</accession>
<protein>
    <recommendedName>
        <fullName evidence="4">MARVEL domain-containing protein</fullName>
    </recommendedName>
</protein>
<gene>
    <name evidence="2" type="ORF">QQX98_005389</name>
</gene>
<dbReference type="PANTHER" id="PTHR39608">
    <property type="entry name" value="INTEGRAL MEMBRANE PROTEIN (AFU_ORTHOLOGUE AFUA_5G08640)"/>
    <property type="match status" value="1"/>
</dbReference>
<sequence length="157" mass="17399">MALRGAQLICAIVLIGVATHYVKDSDTSIGHRSRFIFTDVAAALSAFFAFIWMLPFSSNHMNWSIDLFIALGLSGASGWLIYKSEDQCGKATTSDVNAVTEFRDEHASDCTKWRALYVFAVVSAALWILSAGIGYFWVKKHTVKARAKTKTKTKGRR</sequence>
<dbReference type="PANTHER" id="PTHR39608:SF1">
    <property type="entry name" value="INTEGRAL MEMBRANE PROTEIN (AFU_ORTHOLOGUE AFUA_5G08640)"/>
    <property type="match status" value="1"/>
</dbReference>
<evidence type="ECO:0008006" key="4">
    <source>
        <dbReference type="Google" id="ProtNLM"/>
    </source>
</evidence>
<reference evidence="2 3" key="1">
    <citation type="journal article" date="2025" name="Microbiol. Resour. Announc.">
        <title>Draft genome sequences for Neonectria magnoliae and Neonectria punicea, canker pathogens of Liriodendron tulipifera and Acer saccharum in West Virginia.</title>
        <authorList>
            <person name="Petronek H.M."/>
            <person name="Kasson M.T."/>
            <person name="Metheny A.M."/>
            <person name="Stauder C.M."/>
            <person name="Lovett B."/>
            <person name="Lynch S.C."/>
            <person name="Garnas J.R."/>
            <person name="Kasson L.R."/>
            <person name="Stajich J.E."/>
        </authorList>
    </citation>
    <scope>NUCLEOTIDE SEQUENCE [LARGE SCALE GENOMIC DNA]</scope>
    <source>
        <strain evidence="2 3">NRRL 64653</strain>
    </source>
</reference>
<keyword evidence="1" id="KW-0812">Transmembrane</keyword>
<name>A0ABR1H5M0_9HYPO</name>
<evidence type="ECO:0000313" key="2">
    <source>
        <dbReference type="EMBL" id="KAK7416192.1"/>
    </source>
</evidence>
<keyword evidence="1" id="KW-0472">Membrane</keyword>
<keyword evidence="3" id="KW-1185">Reference proteome</keyword>